<dbReference type="Proteomes" id="UP000887567">
    <property type="component" value="Unplaced"/>
</dbReference>
<reference evidence="1" key="1">
    <citation type="submission" date="2022-11" db="UniProtKB">
        <authorList>
            <consortium name="EnsemblMetazoa"/>
        </authorList>
    </citation>
    <scope>IDENTIFICATION</scope>
</reference>
<sequence>KTANLKLSFLSGLSLGGFKPPSTGGLTLSGTPSSTPLLSSLVAGTATTSAPVALAGNTQTTQPTGGLQLSKPTQPLGGIQLGTVTQPTVGLGIGNSTTSSSGFSLGNVTSTPARATSVSSTATSGFTIPAAVGLSTTTSGTSGFAVPGATAGRSTTTSGTSGFTLSGVNTTFGAIGASKSTTSSTTATSTTATASSTGATCTVPQLTYKQLEEQINKRYGLAKDIDGQLKQMVGDLKAIIDHLNAAGTTQQENNDPIVQVAKILNAHMNSLQWIDQNAALLQRKVDEVSSMSEIRRKEQERNFRLAFD</sequence>
<keyword evidence="2" id="KW-1185">Reference proteome</keyword>
<dbReference type="KEGG" id="epa:110238791"/>
<dbReference type="GO" id="GO:0006606">
    <property type="term" value="P:protein import into nucleus"/>
    <property type="evidence" value="ECO:0007669"/>
    <property type="project" value="TreeGrafter"/>
</dbReference>
<dbReference type="PANTHER" id="PTHR12084:SF0">
    <property type="entry name" value="NUCLEAR PORE GLYCOPROTEIN P62"/>
    <property type="match status" value="1"/>
</dbReference>
<name>A0A913YHE5_EXADI</name>
<dbReference type="GO" id="GO:0017056">
    <property type="term" value="F:structural constituent of nuclear pore"/>
    <property type="evidence" value="ECO:0007669"/>
    <property type="project" value="InterPro"/>
</dbReference>
<protein>
    <recommendedName>
        <fullName evidence="3">Nucleoporin NSP1-like C-terminal domain-containing protein</fullName>
    </recommendedName>
</protein>
<proteinExistence type="predicted"/>
<dbReference type="GO" id="GO:0044613">
    <property type="term" value="C:nuclear pore central transport channel"/>
    <property type="evidence" value="ECO:0007669"/>
    <property type="project" value="TreeGrafter"/>
</dbReference>
<evidence type="ECO:0008006" key="3">
    <source>
        <dbReference type="Google" id="ProtNLM"/>
    </source>
</evidence>
<dbReference type="GO" id="GO:0005543">
    <property type="term" value="F:phospholipid binding"/>
    <property type="evidence" value="ECO:0007669"/>
    <property type="project" value="TreeGrafter"/>
</dbReference>
<organism evidence="1 2">
    <name type="scientific">Exaiptasia diaphana</name>
    <name type="common">Tropical sea anemone</name>
    <name type="synonym">Aiptasia pulchella</name>
    <dbReference type="NCBI Taxonomy" id="2652724"/>
    <lineage>
        <taxon>Eukaryota</taxon>
        <taxon>Metazoa</taxon>
        <taxon>Cnidaria</taxon>
        <taxon>Anthozoa</taxon>
        <taxon>Hexacorallia</taxon>
        <taxon>Actiniaria</taxon>
        <taxon>Aiptasiidae</taxon>
        <taxon>Exaiptasia</taxon>
    </lineage>
</organism>
<dbReference type="OrthoDB" id="344345at2759"/>
<accession>A0A913YHE5</accession>
<dbReference type="EnsemblMetazoa" id="XM_028658984.1">
    <property type="protein sequence ID" value="XP_028514785.1"/>
    <property type="gene ID" value="LOC110238791"/>
</dbReference>
<dbReference type="GeneID" id="110238791"/>
<evidence type="ECO:0000313" key="1">
    <source>
        <dbReference type="EnsemblMetazoa" id="XP_028514785.1"/>
    </source>
</evidence>
<dbReference type="InterPro" id="IPR026010">
    <property type="entry name" value="NSP1/NUP62"/>
</dbReference>
<dbReference type="PANTHER" id="PTHR12084">
    <property type="entry name" value="NUCLEAR PORE GLYCOPROTEIN P62-RELATED"/>
    <property type="match status" value="1"/>
</dbReference>
<dbReference type="AlphaFoldDB" id="A0A913YHE5"/>
<dbReference type="GO" id="GO:0006405">
    <property type="term" value="P:RNA export from nucleus"/>
    <property type="evidence" value="ECO:0007669"/>
    <property type="project" value="TreeGrafter"/>
</dbReference>
<evidence type="ECO:0000313" key="2">
    <source>
        <dbReference type="Proteomes" id="UP000887567"/>
    </source>
</evidence>
<dbReference type="RefSeq" id="XP_028514785.1">
    <property type="nucleotide sequence ID" value="XM_028658984.1"/>
</dbReference>